<evidence type="ECO:0000313" key="2">
    <source>
        <dbReference type="EMBL" id="MEN3236611.1"/>
    </source>
</evidence>
<proteinExistence type="predicted"/>
<accession>A0ABU9ZYH9</accession>
<evidence type="ECO:0000313" key="3">
    <source>
        <dbReference type="Proteomes" id="UP001407347"/>
    </source>
</evidence>
<comment type="caution">
    <text evidence="2">The sequence shown here is derived from an EMBL/GenBank/DDBJ whole genome shotgun (WGS) entry which is preliminary data.</text>
</comment>
<keyword evidence="3" id="KW-1185">Reference proteome</keyword>
<dbReference type="RefSeq" id="WP_060848657.1">
    <property type="nucleotide sequence ID" value="NZ_JAQYXP010000003.1"/>
</dbReference>
<sequence length="192" mass="20543">MTRSLAAILLLAIGAMSDSAQAGSNTCTIGGWSIVTEAGGVPVRAGPSPEAPIVGRLPPAVAYEGGLYSGRGPEFAIVEAEGGWFRIDAVYVPTVKDDDVEDVPLAVTGWIPGRAIYFQLQTAKGFSRPDPASEVVYRFGELTHPRDWLAVTDCRGKWAEIAYGTPQEERRMWVRGICAAQETSCDGVKGDR</sequence>
<evidence type="ECO:0008006" key="4">
    <source>
        <dbReference type="Google" id="ProtNLM"/>
    </source>
</evidence>
<feature type="chain" id="PRO_5046710138" description="SH3b domain-containing protein" evidence="1">
    <location>
        <begin position="23"/>
        <end position="192"/>
    </location>
</feature>
<gene>
    <name evidence="2" type="ORF">PUR29_24085</name>
</gene>
<evidence type="ECO:0000256" key="1">
    <source>
        <dbReference type="SAM" id="SignalP"/>
    </source>
</evidence>
<feature type="signal peptide" evidence="1">
    <location>
        <begin position="1"/>
        <end position="22"/>
    </location>
</feature>
<name>A0ABU9ZYH9_9HYPH</name>
<reference evidence="2 3" key="1">
    <citation type="journal article" date="2023" name="PLoS ONE">
        <title>Complete genome assembly of Hawai'i environmental nontuberculous mycobacteria reveals unexpected co-isolation with methylobacteria.</title>
        <authorList>
            <person name="Hendrix J."/>
            <person name="Epperson L.E."/>
            <person name="Tong E.I."/>
            <person name="Chan Y.L."/>
            <person name="Hasan N.A."/>
            <person name="Dawrs S.N."/>
            <person name="Norton G.J."/>
            <person name="Virdi R."/>
            <person name="Crooks J.L."/>
            <person name="Chan E.D."/>
            <person name="Honda J.R."/>
            <person name="Strong M."/>
        </authorList>
    </citation>
    <scope>NUCLEOTIDE SEQUENCE [LARGE SCALE GENOMIC DNA]</scope>
    <source>
        <strain evidence="2 3">NJH_HI04-1</strain>
    </source>
</reference>
<dbReference type="EMBL" id="JAQYXP010000003">
    <property type="protein sequence ID" value="MEN3236611.1"/>
    <property type="molecule type" value="Genomic_DNA"/>
</dbReference>
<organism evidence="2 3">
    <name type="scientific">Methylobacterium ajmalii</name>
    <dbReference type="NCBI Taxonomy" id="2738439"/>
    <lineage>
        <taxon>Bacteria</taxon>
        <taxon>Pseudomonadati</taxon>
        <taxon>Pseudomonadota</taxon>
        <taxon>Alphaproteobacteria</taxon>
        <taxon>Hyphomicrobiales</taxon>
        <taxon>Methylobacteriaceae</taxon>
        <taxon>Methylobacterium</taxon>
    </lineage>
</organism>
<dbReference type="Proteomes" id="UP001407347">
    <property type="component" value="Unassembled WGS sequence"/>
</dbReference>
<keyword evidence="1" id="KW-0732">Signal</keyword>
<protein>
    <recommendedName>
        <fullName evidence="4">SH3b domain-containing protein</fullName>
    </recommendedName>
</protein>